<dbReference type="EnsemblPlants" id="OGLUM06G13570.1">
    <property type="protein sequence ID" value="OGLUM06G13570.1"/>
    <property type="gene ID" value="OGLUM06G13570"/>
</dbReference>
<reference evidence="1" key="1">
    <citation type="submission" date="2015-04" db="UniProtKB">
        <authorList>
            <consortium name="EnsemblPlants"/>
        </authorList>
    </citation>
    <scope>IDENTIFICATION</scope>
</reference>
<dbReference type="Gramene" id="OGLUM06G13570.1">
    <property type="protein sequence ID" value="OGLUM06G13570.1"/>
    <property type="gene ID" value="OGLUM06G13570"/>
</dbReference>
<keyword evidence="2" id="KW-1185">Reference proteome</keyword>
<proteinExistence type="predicted"/>
<sequence>MARWWWWRAGDIQVGGIESSRVEGRNLLVAVGGDGAGGQEEIRVEGSSPGASTSRMRARPRLHRPSSFVVIYTAPIFPNIVVLDSDLRNIIHCCVALRTIGLITRSSARLRQAFMGWSMSTTPNFGLPLCHFPWTTMSLLMVTCRCIGLELPLCRLPRAAASPLSLFSSPFMHRHPRHLHLSSSIIKVFFVYFEHHHHISKLSLLLPQASGPADPTWVTDVIVPGHWSHCLVFVYLRLYSPPLLFNRDESGGRLREQLSRWSWPGQWKLPDPLNLNGVAIRQGLRQSALAPVVRDASVSDPLATPTGSWSFLHFSKSRATSQAKKYPLLSGPFPSIPGGFPAAGKGVGGGSKGSSASGSFVLVAFAMDVLVSFFSGEDSLSIIFQLVFGNKYGVKQPLKSESNSRNTAQGITTAGAFVLDREYLWNKQLATRAYGAVELRL</sequence>
<reference evidence="1" key="2">
    <citation type="submission" date="2018-05" db="EMBL/GenBank/DDBJ databases">
        <title>OgluRS3 (Oryza glumaepatula Reference Sequence Version 3).</title>
        <authorList>
            <person name="Zhang J."/>
            <person name="Kudrna D."/>
            <person name="Lee S."/>
            <person name="Talag J."/>
            <person name="Welchert J."/>
            <person name="Wing R.A."/>
        </authorList>
    </citation>
    <scope>NUCLEOTIDE SEQUENCE [LARGE SCALE GENOMIC DNA]</scope>
</reference>
<protein>
    <submittedName>
        <fullName evidence="1">Uncharacterized protein</fullName>
    </submittedName>
</protein>
<dbReference type="Proteomes" id="UP000026961">
    <property type="component" value="Chromosome 6"/>
</dbReference>
<dbReference type="HOGENOM" id="CLU_621711_0_0_1"/>
<evidence type="ECO:0000313" key="2">
    <source>
        <dbReference type="Proteomes" id="UP000026961"/>
    </source>
</evidence>
<evidence type="ECO:0000313" key="1">
    <source>
        <dbReference type="EnsemblPlants" id="OGLUM06G13570.1"/>
    </source>
</evidence>
<accession>A0A0E0A8U0</accession>
<dbReference type="AlphaFoldDB" id="A0A0E0A8U0"/>
<name>A0A0E0A8U0_9ORYZ</name>
<organism evidence="1">
    <name type="scientific">Oryza glumipatula</name>
    <dbReference type="NCBI Taxonomy" id="40148"/>
    <lineage>
        <taxon>Eukaryota</taxon>
        <taxon>Viridiplantae</taxon>
        <taxon>Streptophyta</taxon>
        <taxon>Embryophyta</taxon>
        <taxon>Tracheophyta</taxon>
        <taxon>Spermatophyta</taxon>
        <taxon>Magnoliopsida</taxon>
        <taxon>Liliopsida</taxon>
        <taxon>Poales</taxon>
        <taxon>Poaceae</taxon>
        <taxon>BOP clade</taxon>
        <taxon>Oryzoideae</taxon>
        <taxon>Oryzeae</taxon>
        <taxon>Oryzinae</taxon>
        <taxon>Oryza</taxon>
    </lineage>
</organism>